<accession>A0AA49JE58</accession>
<keyword evidence="3" id="KW-0378">Hydrolase</keyword>
<proteinExistence type="predicted"/>
<keyword evidence="1" id="KW-0677">Repeat</keyword>
<gene>
    <name evidence="3" type="ORF">K4G66_31055</name>
</gene>
<reference evidence="3" key="1">
    <citation type="journal article" date="2023" name="Comput. Struct. Biotechnol. J.">
        <title>Discovery of a novel marine Bacteroidetes with a rich repertoire of carbohydrate-active enzymes.</title>
        <authorList>
            <person name="Chen B."/>
            <person name="Liu G."/>
            <person name="Chen Q."/>
            <person name="Wang H."/>
            <person name="Liu L."/>
            <person name="Tang K."/>
        </authorList>
    </citation>
    <scope>NUCLEOTIDE SEQUENCE</scope>
    <source>
        <strain evidence="3">TK19036</strain>
    </source>
</reference>
<dbReference type="Gene3D" id="2.60.40.4070">
    <property type="match status" value="1"/>
</dbReference>
<evidence type="ECO:0000313" key="3">
    <source>
        <dbReference type="EMBL" id="WKN36806.1"/>
    </source>
</evidence>
<protein>
    <submittedName>
        <fullName evidence="3">Glycosyl hydrolase</fullName>
    </submittedName>
</protein>
<dbReference type="PANTHER" id="PTHR12106:SF27">
    <property type="entry name" value="SORTILIN-RELATED RECEPTOR"/>
    <property type="match status" value="1"/>
</dbReference>
<sequence length="1062" mass="119224">MNRILPSLTLLLMLAGLLILSPVDTIAQRSKKKADAEPSPVYDESLYDAIQYRLIGPFRGGRSATATGIPGDRNTYYFGSVGGGVWKSEDGSTTWKNISDGYFGGSIGSVAVAESDPNVIYVGQGEKTIRGNVSSGFGVWKSTDAGNSWKFIGLKDTRHIGRIRIHPENPDIVYVAAMGDLWQPSEERGVYKSTDGGETWNKILFANEDAGAVDLILDPNNPRIIYASTWNVRRTPYSLSSGGPGSDLWKSTDSGETWEKLTELPNMPKEPRGIIGVTVSPVNSKRVWALIEAKDGGVFRSDDAGKTWEKINEDRALRSRAWYYTRIIADSQDENKVYVMNVSYAKSTDGGKTFTLHRAPHGDHHDLWIDPYDNQRMVIVDDGGAQVSTDGGDSWSTYYNQPTAQFYRIATDDHFPYRIYGAQQDNTSLRILHRSDGNAITEDDWDVTAGGESAYHAIDPEDNDIIYGGNYKGYLYRFNHENNQRRSINVWPLNPAGSGVEVMKYRFNWNFPTFFSHHDPNKLYAFSNQVHVSTTEGESWETISPDLTRAKPETLKSSGGPITQDNTGVEFYANILTANESPYQEGELWTGSDDGMIYLTRDGGENWENVTPPDAPEMLMWNSIDMHPTIRGGAYVAGTMYKSGDFHPYLYKTTDYGKSWTTITNGIDDLHFTRVVRADPKREGLLYAGTEYGMYISFDDGTSWTPFQLNLPMVSITDLQVRDNNLIVATQGRSFWIIDDLTPLHQLNDEVAQSGFHLFEPKPSYRMAQEGRGAPNLLLEGKNHPGGVMIYYTMQEKPDSSDVVSLEILEEDGDVIKTFATNAEKAKYKLKPKKGSNLFVWDMRYPDAVAFEGMILYSADTDGPKAVPGNYSVRLTVNDESAEQDFEILKDPRVNSSMEDLQAQFDFLMDVRNKLSEANQAVIDIRNVRKDLKYVEEKLKDNPNAESIIKAAKALDKEMTVIENNIHETRNEAQQDPLNFGIKLNNRLAYLATHESAGDFRPTQQSIEYKEEVSGQIDQEIAALQKLLNERLPELNQMMEEQDIEVVTPPKKEGNEVGFRFP</sequence>
<evidence type="ECO:0000256" key="1">
    <source>
        <dbReference type="ARBA" id="ARBA00022737"/>
    </source>
</evidence>
<dbReference type="InterPro" id="IPR015943">
    <property type="entry name" value="WD40/YVTN_repeat-like_dom_sf"/>
</dbReference>
<organism evidence="3">
    <name type="scientific">Roseihalotalea indica</name>
    <dbReference type="NCBI Taxonomy" id="2867963"/>
    <lineage>
        <taxon>Bacteria</taxon>
        <taxon>Pseudomonadati</taxon>
        <taxon>Bacteroidota</taxon>
        <taxon>Cytophagia</taxon>
        <taxon>Cytophagales</taxon>
        <taxon>Catalimonadaceae</taxon>
        <taxon>Roseihalotalea</taxon>
    </lineage>
</organism>
<dbReference type="InterPro" id="IPR050310">
    <property type="entry name" value="VPS10-sortilin"/>
</dbReference>
<dbReference type="InterPro" id="IPR036278">
    <property type="entry name" value="Sialidase_sf"/>
</dbReference>
<dbReference type="AlphaFoldDB" id="A0AA49JE58"/>
<dbReference type="Gene3D" id="2.130.10.10">
    <property type="entry name" value="YVTN repeat-like/Quinoprotein amine dehydrogenase"/>
    <property type="match status" value="5"/>
</dbReference>
<dbReference type="PANTHER" id="PTHR12106">
    <property type="entry name" value="SORTILIN RELATED"/>
    <property type="match status" value="1"/>
</dbReference>
<feature type="domain" description="Sortilin N-terminal" evidence="2">
    <location>
        <begin position="85"/>
        <end position="204"/>
    </location>
</feature>
<dbReference type="SUPFAM" id="SSF50939">
    <property type="entry name" value="Sialidases"/>
    <property type="match status" value="1"/>
</dbReference>
<reference evidence="3" key="2">
    <citation type="journal article" date="2024" name="Antonie Van Leeuwenhoek">
        <title>Roseihalotalea indica gen. nov., sp. nov., a halophilic Bacteroidetes from mesopelagic Southwest Indian Ocean with higher carbohydrate metabolic potential.</title>
        <authorList>
            <person name="Chen B."/>
            <person name="Zhang M."/>
            <person name="Lin D."/>
            <person name="Ye J."/>
            <person name="Tang K."/>
        </authorList>
    </citation>
    <scope>NUCLEOTIDE SEQUENCE</scope>
    <source>
        <strain evidence="3">TK19036</strain>
    </source>
</reference>
<dbReference type="CDD" id="cd15482">
    <property type="entry name" value="Sialidase_non-viral"/>
    <property type="match status" value="2"/>
</dbReference>
<dbReference type="InterPro" id="IPR031778">
    <property type="entry name" value="Sortilin_N"/>
</dbReference>
<dbReference type="Pfam" id="PF15902">
    <property type="entry name" value="Sortilin-Vps10"/>
    <property type="match status" value="1"/>
</dbReference>
<name>A0AA49JE58_9BACT</name>
<dbReference type="GO" id="GO:0016787">
    <property type="term" value="F:hydrolase activity"/>
    <property type="evidence" value="ECO:0007669"/>
    <property type="project" value="UniProtKB-KW"/>
</dbReference>
<dbReference type="EMBL" id="CP120682">
    <property type="protein sequence ID" value="WKN36806.1"/>
    <property type="molecule type" value="Genomic_DNA"/>
</dbReference>
<evidence type="ECO:0000259" key="2">
    <source>
        <dbReference type="Pfam" id="PF15902"/>
    </source>
</evidence>
<dbReference type="SUPFAM" id="SSF110296">
    <property type="entry name" value="Oligoxyloglucan reducing end-specific cellobiohydrolase"/>
    <property type="match status" value="1"/>
</dbReference>